<feature type="compositionally biased region" description="Polar residues" evidence="1">
    <location>
        <begin position="87"/>
        <end position="96"/>
    </location>
</feature>
<name>A0AAP0J3X9_9MAGN</name>
<feature type="signal peptide" evidence="3">
    <location>
        <begin position="1"/>
        <end position="25"/>
    </location>
</feature>
<organism evidence="4 5">
    <name type="scientific">Stephania yunnanensis</name>
    <dbReference type="NCBI Taxonomy" id="152371"/>
    <lineage>
        <taxon>Eukaryota</taxon>
        <taxon>Viridiplantae</taxon>
        <taxon>Streptophyta</taxon>
        <taxon>Embryophyta</taxon>
        <taxon>Tracheophyta</taxon>
        <taxon>Spermatophyta</taxon>
        <taxon>Magnoliopsida</taxon>
        <taxon>Ranunculales</taxon>
        <taxon>Menispermaceae</taxon>
        <taxon>Menispermoideae</taxon>
        <taxon>Cissampelideae</taxon>
        <taxon>Stephania</taxon>
    </lineage>
</organism>
<evidence type="ECO:0000256" key="2">
    <source>
        <dbReference type="SAM" id="Phobius"/>
    </source>
</evidence>
<protein>
    <submittedName>
        <fullName evidence="4">Uncharacterized protein</fullName>
    </submittedName>
</protein>
<sequence>MAKQILIALILAEALMIHVMSHASAQGASEPTESSSMDIPPISTPQAIKKRDNGKANMTWKLLRHRPESPTRASSTTQDWTIAKSPLQFTAASENQSQDHHDQDTNVANDQAIPTEPEKGGIRTAEGPAPINRRLGKHHHSVDKSIAGGGMIIGGLATTFIVSIICYIRATRRKIVLDTTFSGKK</sequence>
<proteinExistence type="predicted"/>
<dbReference type="EMBL" id="JBBNAF010000007">
    <property type="protein sequence ID" value="KAK9127034.1"/>
    <property type="molecule type" value="Genomic_DNA"/>
</dbReference>
<comment type="caution">
    <text evidence="4">The sequence shown here is derived from an EMBL/GenBank/DDBJ whole genome shotgun (WGS) entry which is preliminary data.</text>
</comment>
<dbReference type="PANTHER" id="PTHR34558:SF9">
    <property type="entry name" value="F3L24.15 PROTEIN"/>
    <property type="match status" value="1"/>
</dbReference>
<keyword evidence="2" id="KW-0472">Membrane</keyword>
<dbReference type="AlphaFoldDB" id="A0AAP0J3X9"/>
<keyword evidence="3" id="KW-0732">Signal</keyword>
<evidence type="ECO:0000313" key="4">
    <source>
        <dbReference type="EMBL" id="KAK9127034.1"/>
    </source>
</evidence>
<evidence type="ECO:0000256" key="1">
    <source>
        <dbReference type="SAM" id="MobiDB-lite"/>
    </source>
</evidence>
<accession>A0AAP0J3X9</accession>
<dbReference type="Proteomes" id="UP001420932">
    <property type="component" value="Unassembled WGS sequence"/>
</dbReference>
<feature type="region of interest" description="Disordered" evidence="1">
    <location>
        <begin position="27"/>
        <end position="53"/>
    </location>
</feature>
<keyword evidence="2" id="KW-1133">Transmembrane helix</keyword>
<dbReference type="PANTHER" id="PTHR34558">
    <property type="entry name" value="EXPRESSED PROTEIN"/>
    <property type="match status" value="1"/>
</dbReference>
<gene>
    <name evidence="4" type="ORF">Syun_015831</name>
</gene>
<reference evidence="4 5" key="1">
    <citation type="submission" date="2024-01" db="EMBL/GenBank/DDBJ databases">
        <title>Genome assemblies of Stephania.</title>
        <authorList>
            <person name="Yang L."/>
        </authorList>
    </citation>
    <scope>NUCLEOTIDE SEQUENCE [LARGE SCALE GENOMIC DNA]</scope>
    <source>
        <strain evidence="4">YNDBR</strain>
        <tissue evidence="4">Leaf</tissue>
    </source>
</reference>
<evidence type="ECO:0000256" key="3">
    <source>
        <dbReference type="SAM" id="SignalP"/>
    </source>
</evidence>
<feature type="compositionally biased region" description="Polar residues" evidence="1">
    <location>
        <begin position="27"/>
        <end position="37"/>
    </location>
</feature>
<feature type="chain" id="PRO_5042915170" evidence="3">
    <location>
        <begin position="26"/>
        <end position="185"/>
    </location>
</feature>
<feature type="transmembrane region" description="Helical" evidence="2">
    <location>
        <begin position="146"/>
        <end position="168"/>
    </location>
</feature>
<evidence type="ECO:0000313" key="5">
    <source>
        <dbReference type="Proteomes" id="UP001420932"/>
    </source>
</evidence>
<feature type="region of interest" description="Disordered" evidence="1">
    <location>
        <begin position="86"/>
        <end position="136"/>
    </location>
</feature>
<keyword evidence="2" id="KW-0812">Transmembrane</keyword>
<keyword evidence="5" id="KW-1185">Reference proteome</keyword>